<dbReference type="Proteomes" id="UP001215280">
    <property type="component" value="Unassembled WGS sequence"/>
</dbReference>
<evidence type="ECO:0000313" key="2">
    <source>
        <dbReference type="Proteomes" id="UP001215280"/>
    </source>
</evidence>
<reference evidence="1" key="1">
    <citation type="submission" date="2023-03" db="EMBL/GenBank/DDBJ databases">
        <title>Massive genome expansion in bonnet fungi (Mycena s.s.) driven by repeated elements and novel gene families across ecological guilds.</title>
        <authorList>
            <consortium name="Lawrence Berkeley National Laboratory"/>
            <person name="Harder C.B."/>
            <person name="Miyauchi S."/>
            <person name="Viragh M."/>
            <person name="Kuo A."/>
            <person name="Thoen E."/>
            <person name="Andreopoulos B."/>
            <person name="Lu D."/>
            <person name="Skrede I."/>
            <person name="Drula E."/>
            <person name="Henrissat B."/>
            <person name="Morin E."/>
            <person name="Kohler A."/>
            <person name="Barry K."/>
            <person name="LaButti K."/>
            <person name="Morin E."/>
            <person name="Salamov A."/>
            <person name="Lipzen A."/>
            <person name="Mereny Z."/>
            <person name="Hegedus B."/>
            <person name="Baldrian P."/>
            <person name="Stursova M."/>
            <person name="Weitz H."/>
            <person name="Taylor A."/>
            <person name="Grigoriev I.V."/>
            <person name="Nagy L.G."/>
            <person name="Martin F."/>
            <person name="Kauserud H."/>
        </authorList>
    </citation>
    <scope>NUCLEOTIDE SEQUENCE</scope>
    <source>
        <strain evidence="1">CBHHK188m</strain>
    </source>
</reference>
<proteinExistence type="predicted"/>
<sequence>MLPVRFASVRAVKRTTALVVWPRAFLLRPLSTKSDENPSSGISSANGQGTRHLYLSKVPFYATESDVRYALCEFGAVESLQLIQNTDGSGITKTGKELPGFAYPYRTSDITNVTGLVVFTKHHRADKGLPTLAYLYRASSRCWTLPSAQPIAVQISSESPKDVMRNQ</sequence>
<dbReference type="GO" id="GO:0003676">
    <property type="term" value="F:nucleic acid binding"/>
    <property type="evidence" value="ECO:0007669"/>
    <property type="project" value="InterPro"/>
</dbReference>
<keyword evidence="2" id="KW-1185">Reference proteome</keyword>
<evidence type="ECO:0000313" key="1">
    <source>
        <dbReference type="EMBL" id="KAJ7772998.1"/>
    </source>
</evidence>
<evidence type="ECO:0008006" key="3">
    <source>
        <dbReference type="Google" id="ProtNLM"/>
    </source>
</evidence>
<dbReference type="EMBL" id="JARJLG010000018">
    <property type="protein sequence ID" value="KAJ7772998.1"/>
    <property type="molecule type" value="Genomic_DNA"/>
</dbReference>
<dbReference type="AlphaFoldDB" id="A0AAD7JW12"/>
<comment type="caution">
    <text evidence="1">The sequence shown here is derived from an EMBL/GenBank/DDBJ whole genome shotgun (WGS) entry which is preliminary data.</text>
</comment>
<organism evidence="1 2">
    <name type="scientific">Mycena maculata</name>
    <dbReference type="NCBI Taxonomy" id="230809"/>
    <lineage>
        <taxon>Eukaryota</taxon>
        <taxon>Fungi</taxon>
        <taxon>Dikarya</taxon>
        <taxon>Basidiomycota</taxon>
        <taxon>Agaricomycotina</taxon>
        <taxon>Agaricomycetes</taxon>
        <taxon>Agaricomycetidae</taxon>
        <taxon>Agaricales</taxon>
        <taxon>Marasmiineae</taxon>
        <taxon>Mycenaceae</taxon>
        <taxon>Mycena</taxon>
    </lineage>
</organism>
<name>A0AAD7JW12_9AGAR</name>
<dbReference type="SUPFAM" id="SSF54928">
    <property type="entry name" value="RNA-binding domain, RBD"/>
    <property type="match status" value="1"/>
</dbReference>
<dbReference type="InterPro" id="IPR035979">
    <property type="entry name" value="RBD_domain_sf"/>
</dbReference>
<accession>A0AAD7JW12</accession>
<protein>
    <recommendedName>
        <fullName evidence="3">RRM domain-containing protein</fullName>
    </recommendedName>
</protein>
<gene>
    <name evidence="1" type="ORF">DFH07DRAFT_937529</name>
</gene>